<dbReference type="eggNOG" id="arCOG05995">
    <property type="taxonomic scope" value="Archaea"/>
</dbReference>
<dbReference type="GeneID" id="14212554"/>
<dbReference type="AlphaFoldDB" id="L0AAR5"/>
<dbReference type="STRING" id="1056495.Calag_1294"/>
<dbReference type="KEGG" id="clg:Calag_1294"/>
<evidence type="ECO:0000313" key="1">
    <source>
        <dbReference type="EMBL" id="AFZ71008.1"/>
    </source>
</evidence>
<dbReference type="RefSeq" id="WP_015232905.1">
    <property type="nucleotide sequence ID" value="NC_019791.1"/>
</dbReference>
<dbReference type="HOGENOM" id="CLU_188829_0_0_2"/>
<sequence length="81" mass="9309">MSKQDDSLNVIEVEGLAMDGLIKSFNVIDCEKPKGYKKIHAIAFDGREIETACIEPDAANRLTMVMNLYLRNWSKYINWNK</sequence>
<dbReference type="Proteomes" id="UP000010469">
    <property type="component" value="Chromosome"/>
</dbReference>
<accession>L0AAR5</accession>
<protein>
    <submittedName>
        <fullName evidence="1">Uncharacterized protein</fullName>
    </submittedName>
</protein>
<dbReference type="OrthoDB" id="45542at2157"/>
<dbReference type="EMBL" id="CP003378">
    <property type="protein sequence ID" value="AFZ71008.1"/>
    <property type="molecule type" value="Genomic_DNA"/>
</dbReference>
<name>L0AAR5_CALLD</name>
<evidence type="ECO:0000313" key="2">
    <source>
        <dbReference type="Proteomes" id="UP000010469"/>
    </source>
</evidence>
<reference evidence="1" key="1">
    <citation type="submission" date="2012-03" db="EMBL/GenBank/DDBJ databases">
        <title>Complete genome of Caldisphaera lagunensis DSM 15908.</title>
        <authorList>
            <consortium name="US DOE Joint Genome Institute (JGI-PGF)"/>
            <person name="Lucas S."/>
            <person name="Copeland A."/>
            <person name="Lapidus A."/>
            <person name="Glavina del Rio T."/>
            <person name="Dalin E."/>
            <person name="Tice H."/>
            <person name="Bruce D."/>
            <person name="Goodwin L."/>
            <person name="Pitluck S."/>
            <person name="Peters L."/>
            <person name="Mikhailova N."/>
            <person name="Teshima H."/>
            <person name="Kyrpides N."/>
            <person name="Mavromatis K."/>
            <person name="Ivanova N."/>
            <person name="Brettin T."/>
            <person name="Detter J.C."/>
            <person name="Han C."/>
            <person name="Larimer F."/>
            <person name="Land M."/>
            <person name="Hauser L."/>
            <person name="Markowitz V."/>
            <person name="Cheng J.-F."/>
            <person name="Hugenholtz P."/>
            <person name="Woyke T."/>
            <person name="Wu D."/>
            <person name="Spring S."/>
            <person name="Schroeder M."/>
            <person name="Brambilla E."/>
            <person name="Klenk H.-P."/>
            <person name="Eisen J.A."/>
        </authorList>
    </citation>
    <scope>NUCLEOTIDE SEQUENCE</scope>
    <source>
        <strain evidence="1">DSM 15908</strain>
    </source>
</reference>
<organism evidence="1 2">
    <name type="scientific">Caldisphaera lagunensis (strain DSM 15908 / JCM 11604 / ANMR 0165 / IC-154)</name>
    <dbReference type="NCBI Taxonomy" id="1056495"/>
    <lineage>
        <taxon>Archaea</taxon>
        <taxon>Thermoproteota</taxon>
        <taxon>Thermoprotei</taxon>
        <taxon>Acidilobales</taxon>
        <taxon>Caldisphaeraceae</taxon>
        <taxon>Caldisphaera</taxon>
    </lineage>
</organism>
<keyword evidence="2" id="KW-1185">Reference proteome</keyword>
<proteinExistence type="predicted"/>
<dbReference type="InParanoid" id="L0AAR5"/>
<gene>
    <name evidence="1" type="ordered locus">Calag_1294</name>
</gene>